<evidence type="ECO:0000259" key="2">
    <source>
        <dbReference type="Pfam" id="PF03732"/>
    </source>
</evidence>
<gene>
    <name evidence="3" type="ORF">Tco_0729895</name>
</gene>
<feature type="domain" description="Retrotransposon gag" evidence="2">
    <location>
        <begin position="53"/>
        <end position="145"/>
    </location>
</feature>
<accession>A0ABQ4YQ64</accession>
<sequence length="265" mass="30513">MADNANYGPKCYKHPSMVKSYYPVDNPHNIFDSQQFTSRLDIRIPNTSISLLLFPFSLDGEARDWLDKEPPRSILTWDDLVAKFINQFFPPSKTTYLRNEITTFYQKPNETFNEAWERFKGLLRQCPHHGFSELHQLDTFYNSLNTNDQDALDSAAGGNFLDKMPREGKTLENFDSSCSTPDVSILRKEPEIKPEDVNGKMQNPKFEKYRTDDPFSGSTTNTLPPSSSPMKTSDNLEKFADELAPLDSLPPGNEIHYYRRIFSMK</sequence>
<reference evidence="3" key="1">
    <citation type="journal article" date="2022" name="Int. J. Mol. Sci.">
        <title>Draft Genome of Tanacetum Coccineum: Genomic Comparison of Closely Related Tanacetum-Family Plants.</title>
        <authorList>
            <person name="Yamashiro T."/>
            <person name="Shiraishi A."/>
            <person name="Nakayama K."/>
            <person name="Satake H."/>
        </authorList>
    </citation>
    <scope>NUCLEOTIDE SEQUENCE</scope>
</reference>
<name>A0ABQ4YQ64_9ASTR</name>
<keyword evidence="3" id="KW-0808">Transferase</keyword>
<dbReference type="PANTHER" id="PTHR33223">
    <property type="entry name" value="CCHC-TYPE DOMAIN-CONTAINING PROTEIN"/>
    <property type="match status" value="1"/>
</dbReference>
<evidence type="ECO:0000313" key="4">
    <source>
        <dbReference type="Proteomes" id="UP001151760"/>
    </source>
</evidence>
<feature type="region of interest" description="Disordered" evidence="1">
    <location>
        <begin position="195"/>
        <end position="237"/>
    </location>
</feature>
<keyword evidence="4" id="KW-1185">Reference proteome</keyword>
<proteinExistence type="predicted"/>
<dbReference type="Proteomes" id="UP001151760">
    <property type="component" value="Unassembled WGS sequence"/>
</dbReference>
<comment type="caution">
    <text evidence="3">The sequence shown here is derived from an EMBL/GenBank/DDBJ whole genome shotgun (WGS) entry which is preliminary data.</text>
</comment>
<organism evidence="3 4">
    <name type="scientific">Tanacetum coccineum</name>
    <dbReference type="NCBI Taxonomy" id="301880"/>
    <lineage>
        <taxon>Eukaryota</taxon>
        <taxon>Viridiplantae</taxon>
        <taxon>Streptophyta</taxon>
        <taxon>Embryophyta</taxon>
        <taxon>Tracheophyta</taxon>
        <taxon>Spermatophyta</taxon>
        <taxon>Magnoliopsida</taxon>
        <taxon>eudicotyledons</taxon>
        <taxon>Gunneridae</taxon>
        <taxon>Pentapetalae</taxon>
        <taxon>asterids</taxon>
        <taxon>campanulids</taxon>
        <taxon>Asterales</taxon>
        <taxon>Asteraceae</taxon>
        <taxon>Asteroideae</taxon>
        <taxon>Anthemideae</taxon>
        <taxon>Anthemidinae</taxon>
        <taxon>Tanacetum</taxon>
    </lineage>
</organism>
<protein>
    <submittedName>
        <fullName evidence="3">Reverse transcriptase domain-containing protein</fullName>
    </submittedName>
</protein>
<feature type="compositionally biased region" description="Low complexity" evidence="1">
    <location>
        <begin position="216"/>
        <end position="229"/>
    </location>
</feature>
<dbReference type="Pfam" id="PF03732">
    <property type="entry name" value="Retrotrans_gag"/>
    <property type="match status" value="1"/>
</dbReference>
<keyword evidence="3" id="KW-0695">RNA-directed DNA polymerase</keyword>
<keyword evidence="3" id="KW-0548">Nucleotidyltransferase</keyword>
<reference evidence="3" key="2">
    <citation type="submission" date="2022-01" db="EMBL/GenBank/DDBJ databases">
        <authorList>
            <person name="Yamashiro T."/>
            <person name="Shiraishi A."/>
            <person name="Satake H."/>
            <person name="Nakayama K."/>
        </authorList>
    </citation>
    <scope>NUCLEOTIDE SEQUENCE</scope>
</reference>
<dbReference type="EMBL" id="BQNB010010640">
    <property type="protein sequence ID" value="GJS80014.1"/>
    <property type="molecule type" value="Genomic_DNA"/>
</dbReference>
<evidence type="ECO:0000256" key="1">
    <source>
        <dbReference type="SAM" id="MobiDB-lite"/>
    </source>
</evidence>
<evidence type="ECO:0000313" key="3">
    <source>
        <dbReference type="EMBL" id="GJS80014.1"/>
    </source>
</evidence>
<dbReference type="PANTHER" id="PTHR33223:SF11">
    <property type="entry name" value="ELEMENT PROTEIN, PUTATIVE-RELATED"/>
    <property type="match status" value="1"/>
</dbReference>
<dbReference type="GO" id="GO:0003964">
    <property type="term" value="F:RNA-directed DNA polymerase activity"/>
    <property type="evidence" value="ECO:0007669"/>
    <property type="project" value="UniProtKB-KW"/>
</dbReference>
<dbReference type="InterPro" id="IPR005162">
    <property type="entry name" value="Retrotrans_gag_dom"/>
</dbReference>